<protein>
    <submittedName>
        <fullName evidence="2">Uncharacterized protein</fullName>
    </submittedName>
</protein>
<dbReference type="Proteomes" id="UP001066276">
    <property type="component" value="Chromosome 6"/>
</dbReference>
<dbReference type="EMBL" id="JANPWB010000010">
    <property type="protein sequence ID" value="KAJ1137787.1"/>
    <property type="molecule type" value="Genomic_DNA"/>
</dbReference>
<evidence type="ECO:0000256" key="1">
    <source>
        <dbReference type="SAM" id="MobiDB-lite"/>
    </source>
</evidence>
<organism evidence="2 3">
    <name type="scientific">Pleurodeles waltl</name>
    <name type="common">Iberian ribbed newt</name>
    <dbReference type="NCBI Taxonomy" id="8319"/>
    <lineage>
        <taxon>Eukaryota</taxon>
        <taxon>Metazoa</taxon>
        <taxon>Chordata</taxon>
        <taxon>Craniata</taxon>
        <taxon>Vertebrata</taxon>
        <taxon>Euteleostomi</taxon>
        <taxon>Amphibia</taxon>
        <taxon>Batrachia</taxon>
        <taxon>Caudata</taxon>
        <taxon>Salamandroidea</taxon>
        <taxon>Salamandridae</taxon>
        <taxon>Pleurodelinae</taxon>
        <taxon>Pleurodeles</taxon>
    </lineage>
</organism>
<reference evidence="2" key="1">
    <citation type="journal article" date="2022" name="bioRxiv">
        <title>Sequencing and chromosome-scale assembly of the giantPleurodeles waltlgenome.</title>
        <authorList>
            <person name="Brown T."/>
            <person name="Elewa A."/>
            <person name="Iarovenko S."/>
            <person name="Subramanian E."/>
            <person name="Araus A.J."/>
            <person name="Petzold A."/>
            <person name="Susuki M."/>
            <person name="Suzuki K.-i.T."/>
            <person name="Hayashi T."/>
            <person name="Toyoda A."/>
            <person name="Oliveira C."/>
            <person name="Osipova E."/>
            <person name="Leigh N.D."/>
            <person name="Simon A."/>
            <person name="Yun M.H."/>
        </authorList>
    </citation>
    <scope>NUCLEOTIDE SEQUENCE</scope>
    <source>
        <strain evidence="2">20211129_DDA</strain>
        <tissue evidence="2">Liver</tissue>
    </source>
</reference>
<evidence type="ECO:0000313" key="3">
    <source>
        <dbReference type="Proteomes" id="UP001066276"/>
    </source>
</evidence>
<dbReference type="AlphaFoldDB" id="A0AAV7QB65"/>
<proteinExistence type="predicted"/>
<evidence type="ECO:0000313" key="2">
    <source>
        <dbReference type="EMBL" id="KAJ1137787.1"/>
    </source>
</evidence>
<name>A0AAV7QB65_PLEWA</name>
<keyword evidence="3" id="KW-1185">Reference proteome</keyword>
<sequence length="103" mass="11412">MQTADSQARDWARRAASQRQPQNNEAAEIGRQGEAGEEFKGRNAVSNNFWKEPGTWTLSNHSFPFLQESAGTYCCIHPGRQRSHKSQLSGSAAEGRPPPLVLM</sequence>
<comment type="caution">
    <text evidence="2">The sequence shown here is derived from an EMBL/GenBank/DDBJ whole genome shotgun (WGS) entry which is preliminary data.</text>
</comment>
<accession>A0AAV7QB65</accession>
<gene>
    <name evidence="2" type="ORF">NDU88_004183</name>
</gene>
<feature type="region of interest" description="Disordered" evidence="1">
    <location>
        <begin position="80"/>
        <end position="103"/>
    </location>
</feature>
<feature type="region of interest" description="Disordered" evidence="1">
    <location>
        <begin position="1"/>
        <end position="46"/>
    </location>
</feature>